<dbReference type="SMART" id="SM00829">
    <property type="entry name" value="PKS_ER"/>
    <property type="match status" value="1"/>
</dbReference>
<dbReference type="InterPro" id="IPR020843">
    <property type="entry name" value="ER"/>
</dbReference>
<dbReference type="AlphaFoldDB" id="A0A2P2CFV3"/>
<dbReference type="EC" id="1.6.5.5" evidence="2"/>
<dbReference type="GO" id="GO:0003960">
    <property type="term" value="F:quinone reductase (NADPH) activity"/>
    <property type="evidence" value="ECO:0007669"/>
    <property type="project" value="UniProtKB-EC"/>
</dbReference>
<name>A0A2P2CFV3_9ZZZZ</name>
<proteinExistence type="predicted"/>
<gene>
    <name evidence="2" type="primary">cryZ</name>
    <name evidence="2" type="ORF">NOCA1240028</name>
</gene>
<keyword evidence="2" id="KW-0560">Oxidoreductase</keyword>
<protein>
    <submittedName>
        <fullName evidence="2">Zinc-containing alcohol dehydrogenase quinone oxidoreductase</fullName>
        <ecNumber evidence="2">1.6.5.5</ecNumber>
    </submittedName>
</protein>
<organism evidence="2">
    <name type="scientific">metagenome</name>
    <dbReference type="NCBI Taxonomy" id="256318"/>
    <lineage>
        <taxon>unclassified sequences</taxon>
        <taxon>metagenomes</taxon>
    </lineage>
</organism>
<dbReference type="InterPro" id="IPR050700">
    <property type="entry name" value="YIM1/Zinc_Alcohol_DH_Fams"/>
</dbReference>
<dbReference type="Pfam" id="PF08240">
    <property type="entry name" value="ADH_N"/>
    <property type="match status" value="1"/>
</dbReference>
<evidence type="ECO:0000259" key="1">
    <source>
        <dbReference type="SMART" id="SM00829"/>
    </source>
</evidence>
<accession>A0A2P2CFV3</accession>
<sequence>MRAAVVERYGPPEVVEVREVPDPSVQGKGRVLVRVRAAAVTSADGRIRGARFPRGFGTLARLAFGVRRPRRAVLGGVFSGVVEEVGPGVVGIAVGDEVCGMTGVRFGTHAELVVARADRLVAKPAGVSHQDAAGVLFGGTTALHYLRDRVRPGHRVLVNGASGAIGTSAVQLARLAGGRVTGVCSGANADLVRSLGAEDVVDHTTTPLASLAGTYDVVLDTVGNIDIAAGRALLAPDGVLLLAVASLGQTVRARGDVVAGPSPEKPEYFARLLDLVASGDLRVVVSRTMPLDDVAEAHRIVDTGRKVGNVVVTP</sequence>
<evidence type="ECO:0000313" key="2">
    <source>
        <dbReference type="EMBL" id="CUR60853.1"/>
    </source>
</evidence>
<dbReference type="InterPro" id="IPR011032">
    <property type="entry name" value="GroES-like_sf"/>
</dbReference>
<dbReference type="Gene3D" id="3.90.180.10">
    <property type="entry name" value="Medium-chain alcohol dehydrogenases, catalytic domain"/>
    <property type="match status" value="1"/>
</dbReference>
<dbReference type="CDD" id="cd08267">
    <property type="entry name" value="MDR1"/>
    <property type="match status" value="1"/>
</dbReference>
<dbReference type="SUPFAM" id="SSF50129">
    <property type="entry name" value="GroES-like"/>
    <property type="match status" value="1"/>
</dbReference>
<reference evidence="2" key="1">
    <citation type="submission" date="2015-08" db="EMBL/GenBank/DDBJ databases">
        <authorList>
            <person name="Babu N.S."/>
            <person name="Beckwith C.J."/>
            <person name="Beseler K.G."/>
            <person name="Brison A."/>
            <person name="Carone J.V."/>
            <person name="Caskin T.P."/>
            <person name="Diamond M."/>
            <person name="Durham M.E."/>
            <person name="Foxe J.M."/>
            <person name="Go M."/>
            <person name="Henderson B.A."/>
            <person name="Jones I.B."/>
            <person name="McGettigan J.A."/>
            <person name="Micheletti S.J."/>
            <person name="Nasrallah M.E."/>
            <person name="Ortiz D."/>
            <person name="Piller C.R."/>
            <person name="Privatt S.R."/>
            <person name="Schneider S.L."/>
            <person name="Sharp S."/>
            <person name="Smith T.C."/>
            <person name="Stanton J.D."/>
            <person name="Ullery H.E."/>
            <person name="Wilson R.J."/>
            <person name="Serrano M.G."/>
            <person name="Buck G."/>
            <person name="Lee V."/>
            <person name="Wang Y."/>
            <person name="Carvalho R."/>
            <person name="Voegtly L."/>
            <person name="Shi R."/>
            <person name="Duckworth R."/>
            <person name="Johnson A."/>
            <person name="Loviza R."/>
            <person name="Walstead R."/>
            <person name="Shah Z."/>
            <person name="Kiflezghi M."/>
            <person name="Wade K."/>
            <person name="Ball S.L."/>
            <person name="Bradley K.W."/>
            <person name="Asai D.J."/>
            <person name="Bowman C.A."/>
            <person name="Russell D.A."/>
            <person name="Pope W.H."/>
            <person name="Jacobs-Sera D."/>
            <person name="Hendrix R.W."/>
            <person name="Hatfull G.F."/>
        </authorList>
    </citation>
    <scope>NUCLEOTIDE SEQUENCE</scope>
</reference>
<dbReference type="PANTHER" id="PTHR11695">
    <property type="entry name" value="ALCOHOL DEHYDROGENASE RELATED"/>
    <property type="match status" value="1"/>
</dbReference>
<dbReference type="InterPro" id="IPR013154">
    <property type="entry name" value="ADH-like_N"/>
</dbReference>
<dbReference type="SUPFAM" id="SSF51735">
    <property type="entry name" value="NAD(P)-binding Rossmann-fold domains"/>
    <property type="match status" value="1"/>
</dbReference>
<dbReference type="Pfam" id="PF13602">
    <property type="entry name" value="ADH_zinc_N_2"/>
    <property type="match status" value="1"/>
</dbReference>
<dbReference type="InterPro" id="IPR036291">
    <property type="entry name" value="NAD(P)-bd_dom_sf"/>
</dbReference>
<feature type="domain" description="Enoyl reductase (ER)" evidence="1">
    <location>
        <begin position="10"/>
        <end position="312"/>
    </location>
</feature>
<dbReference type="Gene3D" id="3.40.50.720">
    <property type="entry name" value="NAD(P)-binding Rossmann-like Domain"/>
    <property type="match status" value="1"/>
</dbReference>
<dbReference type="PANTHER" id="PTHR11695:SF294">
    <property type="entry name" value="RETICULON-4-INTERACTING PROTEIN 1, MITOCHONDRIAL"/>
    <property type="match status" value="1"/>
</dbReference>
<dbReference type="EMBL" id="CZKB01000017">
    <property type="protein sequence ID" value="CUR60853.1"/>
    <property type="molecule type" value="Genomic_DNA"/>
</dbReference>